<gene>
    <name evidence="1" type="ORF">HU200_066563</name>
</gene>
<accession>A0A835A034</accession>
<reference evidence="1" key="1">
    <citation type="submission" date="2020-07" db="EMBL/GenBank/DDBJ databases">
        <title>Genome sequence and genetic diversity analysis of an under-domesticated orphan crop, white fonio (Digitaria exilis).</title>
        <authorList>
            <person name="Bennetzen J.L."/>
            <person name="Chen S."/>
            <person name="Ma X."/>
            <person name="Wang X."/>
            <person name="Yssel A.E.J."/>
            <person name="Chaluvadi S.R."/>
            <person name="Johnson M."/>
            <person name="Gangashetty P."/>
            <person name="Hamidou F."/>
            <person name="Sanogo M.D."/>
            <person name="Zwaenepoel A."/>
            <person name="Wallace J."/>
            <person name="Van De Peer Y."/>
            <person name="Van Deynze A."/>
        </authorList>
    </citation>
    <scope>NUCLEOTIDE SEQUENCE</scope>
    <source>
        <tissue evidence="1">Leaves</tissue>
    </source>
</reference>
<organism evidence="1 2">
    <name type="scientific">Digitaria exilis</name>
    <dbReference type="NCBI Taxonomy" id="1010633"/>
    <lineage>
        <taxon>Eukaryota</taxon>
        <taxon>Viridiplantae</taxon>
        <taxon>Streptophyta</taxon>
        <taxon>Embryophyta</taxon>
        <taxon>Tracheophyta</taxon>
        <taxon>Spermatophyta</taxon>
        <taxon>Magnoliopsida</taxon>
        <taxon>Liliopsida</taxon>
        <taxon>Poales</taxon>
        <taxon>Poaceae</taxon>
        <taxon>PACMAD clade</taxon>
        <taxon>Panicoideae</taxon>
        <taxon>Panicodae</taxon>
        <taxon>Paniceae</taxon>
        <taxon>Anthephorinae</taxon>
        <taxon>Digitaria</taxon>
    </lineage>
</organism>
<name>A0A835A034_9POAL</name>
<dbReference type="Proteomes" id="UP000636709">
    <property type="component" value="Unassembled WGS sequence"/>
</dbReference>
<evidence type="ECO:0000313" key="2">
    <source>
        <dbReference type="Proteomes" id="UP000636709"/>
    </source>
</evidence>
<comment type="caution">
    <text evidence="1">The sequence shown here is derived from an EMBL/GenBank/DDBJ whole genome shotgun (WGS) entry which is preliminary data.</text>
</comment>
<evidence type="ECO:0000313" key="1">
    <source>
        <dbReference type="EMBL" id="KAF8644097.1"/>
    </source>
</evidence>
<dbReference type="EMBL" id="JACEFO010003155">
    <property type="protein sequence ID" value="KAF8644097.1"/>
    <property type="molecule type" value="Genomic_DNA"/>
</dbReference>
<keyword evidence="2" id="KW-1185">Reference proteome</keyword>
<proteinExistence type="predicted"/>
<protein>
    <submittedName>
        <fullName evidence="1">Uncharacterized protein</fullName>
    </submittedName>
</protein>
<dbReference type="AlphaFoldDB" id="A0A835A034"/>
<sequence>MKCWIRSSKLERVNISMYIAIKRITPFRVGEWVHSGKGKPPTQVTLSVSAHRAGVLIAALGDFSFDLYGILHGSDIQSLSSRLCYFVEKFRSEDGSFLMDFDVLQQIYYHFHFCFFLIIAQGNSRILLQLLICMKGREFFIPAFCSRIVE</sequence>
<dbReference type="OrthoDB" id="417037at2759"/>